<dbReference type="Proteomes" id="UP000268014">
    <property type="component" value="Unassembled WGS sequence"/>
</dbReference>
<evidence type="ECO:0000313" key="2">
    <source>
        <dbReference type="Proteomes" id="UP000268014"/>
    </source>
</evidence>
<dbReference type="AlphaFoldDB" id="A0A0N4XAN5"/>
<evidence type="ECO:0000313" key="3">
    <source>
        <dbReference type="WBParaSite" id="HPLM_0002143001-mRNA-1"/>
    </source>
</evidence>
<reference evidence="1 2" key="2">
    <citation type="submission" date="2018-11" db="EMBL/GenBank/DDBJ databases">
        <authorList>
            <consortium name="Pathogen Informatics"/>
        </authorList>
    </citation>
    <scope>NUCLEOTIDE SEQUENCE [LARGE SCALE GENOMIC DNA]</scope>
    <source>
        <strain evidence="1 2">MHpl1</strain>
    </source>
</reference>
<keyword evidence="2" id="KW-1185">Reference proteome</keyword>
<protein>
    <submittedName>
        <fullName evidence="3">ACT domain-containing protein</fullName>
    </submittedName>
</protein>
<organism evidence="3">
    <name type="scientific">Haemonchus placei</name>
    <name type="common">Barber's pole worm</name>
    <dbReference type="NCBI Taxonomy" id="6290"/>
    <lineage>
        <taxon>Eukaryota</taxon>
        <taxon>Metazoa</taxon>
        <taxon>Ecdysozoa</taxon>
        <taxon>Nematoda</taxon>
        <taxon>Chromadorea</taxon>
        <taxon>Rhabditida</taxon>
        <taxon>Rhabditina</taxon>
        <taxon>Rhabditomorpha</taxon>
        <taxon>Strongyloidea</taxon>
        <taxon>Trichostrongylidae</taxon>
        <taxon>Haemonchus</taxon>
    </lineage>
</organism>
<dbReference type="OrthoDB" id="5894480at2759"/>
<reference evidence="3" key="1">
    <citation type="submission" date="2017-02" db="UniProtKB">
        <authorList>
            <consortium name="WormBaseParasite"/>
        </authorList>
    </citation>
    <scope>IDENTIFICATION</scope>
</reference>
<accession>A0A0N4XAN5</accession>
<sequence length="90" mass="10043">MMWSASLWNCSPVTPMSSQTRGLLELRVTMGGVGRHDELGQLFTLLITSHSVSPDVEHFSRSSEANLDVEITDDDLEKVWNSLQNLPKSL</sequence>
<proteinExistence type="predicted"/>
<dbReference type="EMBL" id="UZAF01023398">
    <property type="protein sequence ID" value="VDO89839.1"/>
    <property type="molecule type" value="Genomic_DNA"/>
</dbReference>
<gene>
    <name evidence="1" type="ORF">HPLM_LOCUS21419</name>
</gene>
<dbReference type="WBParaSite" id="HPLM_0002143001-mRNA-1">
    <property type="protein sequence ID" value="HPLM_0002143001-mRNA-1"/>
    <property type="gene ID" value="HPLM_0002143001"/>
</dbReference>
<name>A0A0N4XAN5_HAEPC</name>
<evidence type="ECO:0000313" key="1">
    <source>
        <dbReference type="EMBL" id="VDO89839.1"/>
    </source>
</evidence>